<evidence type="ECO:0000313" key="1">
    <source>
        <dbReference type="EMBL" id="MBW4657434.1"/>
    </source>
</evidence>
<accession>A0A951Q7S4</accession>
<reference evidence="1" key="2">
    <citation type="journal article" date="2022" name="Microbiol. Resour. Announc.">
        <title>Metagenome Sequencing to Explore Phylogenomics of Terrestrial Cyanobacteria.</title>
        <authorList>
            <person name="Ward R.D."/>
            <person name="Stajich J.E."/>
            <person name="Johansen J.R."/>
            <person name="Huntemann M."/>
            <person name="Clum A."/>
            <person name="Foster B."/>
            <person name="Foster B."/>
            <person name="Roux S."/>
            <person name="Palaniappan K."/>
            <person name="Varghese N."/>
            <person name="Mukherjee S."/>
            <person name="Reddy T.B.K."/>
            <person name="Daum C."/>
            <person name="Copeland A."/>
            <person name="Chen I.A."/>
            <person name="Ivanova N.N."/>
            <person name="Kyrpides N.C."/>
            <person name="Shapiro N."/>
            <person name="Eloe-Fadrosh E.A."/>
            <person name="Pietrasiak N."/>
        </authorList>
    </citation>
    <scope>NUCLEOTIDE SEQUENCE</scope>
    <source>
        <strain evidence="1">UHER 2000/2452</strain>
    </source>
</reference>
<comment type="caution">
    <text evidence="1">The sequence shown here is derived from an EMBL/GenBank/DDBJ whole genome shotgun (WGS) entry which is preliminary data.</text>
</comment>
<dbReference type="EMBL" id="JAHHHD010000001">
    <property type="protein sequence ID" value="MBW4657434.1"/>
    <property type="molecule type" value="Genomic_DNA"/>
</dbReference>
<sequence length="203" mass="22340">MPSSLSRRLANRRAEATQKLVVFSIHQTGFTLPIQAIEKVIPLGELYGAPNGQGLRFTHYKDQQILVIDAQQRIFGIQQQEVKLISSQPAVDSPSAQIVSPDNLDSPNNLDSHNNLDFRASAPAYLLIIQDSQGDFVGIPLYSQPSLRRVPLSAFKPLPSAYLAGGKIRCVSALVVIPEEPPLFLLNLDQLLKVETRSLPSTF</sequence>
<proteinExistence type="predicted"/>
<reference evidence="1" key="1">
    <citation type="submission" date="2021-05" db="EMBL/GenBank/DDBJ databases">
        <authorList>
            <person name="Pietrasiak N."/>
            <person name="Ward R."/>
            <person name="Stajich J.E."/>
            <person name="Kurbessoian T."/>
        </authorList>
    </citation>
    <scope>NUCLEOTIDE SEQUENCE</scope>
    <source>
        <strain evidence="1">UHER 2000/2452</strain>
    </source>
</reference>
<organism evidence="1 2">
    <name type="scientific">Drouetiella hepatica Uher 2000/2452</name>
    <dbReference type="NCBI Taxonomy" id="904376"/>
    <lineage>
        <taxon>Bacteria</taxon>
        <taxon>Bacillati</taxon>
        <taxon>Cyanobacteriota</taxon>
        <taxon>Cyanophyceae</taxon>
        <taxon>Oculatellales</taxon>
        <taxon>Oculatellaceae</taxon>
        <taxon>Drouetiella</taxon>
    </lineage>
</organism>
<evidence type="ECO:0000313" key="2">
    <source>
        <dbReference type="Proteomes" id="UP000757435"/>
    </source>
</evidence>
<name>A0A951Q7S4_9CYAN</name>
<dbReference type="Proteomes" id="UP000757435">
    <property type="component" value="Unassembled WGS sequence"/>
</dbReference>
<dbReference type="AlphaFoldDB" id="A0A951Q7S4"/>
<protein>
    <submittedName>
        <fullName evidence="1">Chemotaxis protein CheW</fullName>
    </submittedName>
</protein>
<gene>
    <name evidence="1" type="ORF">KME15_02075</name>
</gene>